<feature type="signal peptide" evidence="2">
    <location>
        <begin position="1"/>
        <end position="16"/>
    </location>
</feature>
<sequence length="454" mass="50524">MRWLLLSALATPSLTAAKLVIEAMEHDIMQIQASTFDGIISKFRDSSVASLWFFNDDNKEDEKFLDEYNKVAGEMKGMAKVCAISCKEYSVFCEKQGVKETPTVMIYPPNPVPAFKIDGKLEGKAVFNKLAKFMPDQTERITKDNLDKFLTTEVTKPKALLFSNKKSVPLIWKALSSETVFKRTVKFGIVTEDQTDIVQRYKVKKFPTVIIQQGAKGEKKDTYTGELKFLPLKDWVNLHSESGMGDKVSSAGGAKEESVEEAKPWLVQEVPELTAKSHQDVCFKGEGLCVIFLKDGEASPAEIEMLTGLSKKYTSQLSDRGAKMKWSLGMSSSISAAFEAFLTVVFLARMWMNLAIESAYKELFAPAQLPSAAVFNPHKRLRFTLLDHGEEGEVKGDEQGITKLLDKVLGGDARFTMVKGQKLPAWAQREAAKKAVAQSSRRQSSNGVKRLTLT</sequence>
<evidence type="ECO:0000313" key="3">
    <source>
        <dbReference type="EMBL" id="CAK9021560.1"/>
    </source>
</evidence>
<accession>A0ABP0K584</accession>
<proteinExistence type="predicted"/>
<evidence type="ECO:0000256" key="1">
    <source>
        <dbReference type="SAM" id="MobiDB-lite"/>
    </source>
</evidence>
<reference evidence="3 4" key="1">
    <citation type="submission" date="2024-02" db="EMBL/GenBank/DDBJ databases">
        <authorList>
            <person name="Chen Y."/>
            <person name="Shah S."/>
            <person name="Dougan E. K."/>
            <person name="Thang M."/>
            <person name="Chan C."/>
        </authorList>
    </citation>
    <scope>NUCLEOTIDE SEQUENCE [LARGE SCALE GENOMIC DNA]</scope>
</reference>
<dbReference type="SUPFAM" id="SSF52833">
    <property type="entry name" value="Thioredoxin-like"/>
    <property type="match status" value="2"/>
</dbReference>
<organism evidence="3 4">
    <name type="scientific">Durusdinium trenchii</name>
    <dbReference type="NCBI Taxonomy" id="1381693"/>
    <lineage>
        <taxon>Eukaryota</taxon>
        <taxon>Sar</taxon>
        <taxon>Alveolata</taxon>
        <taxon>Dinophyceae</taxon>
        <taxon>Suessiales</taxon>
        <taxon>Symbiodiniaceae</taxon>
        <taxon>Durusdinium</taxon>
    </lineage>
</organism>
<dbReference type="InterPro" id="IPR036249">
    <property type="entry name" value="Thioredoxin-like_sf"/>
</dbReference>
<dbReference type="PANTHER" id="PTHR45184">
    <property type="entry name" value="DNAJ PROTEIN ERDJ3A"/>
    <property type="match status" value="1"/>
</dbReference>
<dbReference type="PANTHER" id="PTHR45184:SF1">
    <property type="entry name" value="DNAJ PROTEIN ERDJ3A"/>
    <property type="match status" value="1"/>
</dbReference>
<feature type="region of interest" description="Disordered" evidence="1">
    <location>
        <begin position="434"/>
        <end position="454"/>
    </location>
</feature>
<gene>
    <name evidence="3" type="ORF">SCF082_LOCUS15403</name>
</gene>
<evidence type="ECO:0008006" key="5">
    <source>
        <dbReference type="Google" id="ProtNLM"/>
    </source>
</evidence>
<feature type="compositionally biased region" description="Polar residues" evidence="1">
    <location>
        <begin position="437"/>
        <end position="454"/>
    </location>
</feature>
<comment type="caution">
    <text evidence="3">The sequence shown here is derived from an EMBL/GenBank/DDBJ whole genome shotgun (WGS) entry which is preliminary data.</text>
</comment>
<keyword evidence="2" id="KW-0732">Signal</keyword>
<dbReference type="Proteomes" id="UP001642464">
    <property type="component" value="Unassembled WGS sequence"/>
</dbReference>
<dbReference type="EMBL" id="CAXAMM010009857">
    <property type="protein sequence ID" value="CAK9021560.1"/>
    <property type="molecule type" value="Genomic_DNA"/>
</dbReference>
<dbReference type="InterPro" id="IPR052842">
    <property type="entry name" value="ER_Co-chaperone"/>
</dbReference>
<feature type="chain" id="PRO_5046297107" description="Thioredoxin domain-containing protein" evidence="2">
    <location>
        <begin position="17"/>
        <end position="454"/>
    </location>
</feature>
<keyword evidence="4" id="KW-1185">Reference proteome</keyword>
<evidence type="ECO:0000256" key="2">
    <source>
        <dbReference type="SAM" id="SignalP"/>
    </source>
</evidence>
<name>A0ABP0K584_9DINO</name>
<evidence type="ECO:0000313" key="4">
    <source>
        <dbReference type="Proteomes" id="UP001642464"/>
    </source>
</evidence>
<protein>
    <recommendedName>
        <fullName evidence="5">Thioredoxin domain-containing protein</fullName>
    </recommendedName>
</protein>
<dbReference type="Gene3D" id="3.40.30.10">
    <property type="entry name" value="Glutaredoxin"/>
    <property type="match status" value="2"/>
</dbReference>